<keyword evidence="2" id="KW-0805">Transcription regulation</keyword>
<dbReference type="SMART" id="SM00347">
    <property type="entry name" value="HTH_MARR"/>
    <property type="match status" value="1"/>
</dbReference>
<reference evidence="9" key="1">
    <citation type="submission" date="2021-01" db="EMBL/GenBank/DDBJ databases">
        <title>Description of Breznakiella homolactica.</title>
        <authorList>
            <person name="Song Y."/>
            <person name="Brune A."/>
        </authorList>
    </citation>
    <scope>NUCLEOTIDE SEQUENCE</scope>
    <source>
        <strain evidence="9">RmG30</strain>
    </source>
</reference>
<accession>A0A7T8BA57</accession>
<evidence type="ECO:0000256" key="6">
    <source>
        <dbReference type="ARBA" id="ARBA00047188"/>
    </source>
</evidence>
<evidence type="ECO:0000256" key="3">
    <source>
        <dbReference type="ARBA" id="ARBA00023125"/>
    </source>
</evidence>
<dbReference type="InterPro" id="IPR036388">
    <property type="entry name" value="WH-like_DNA-bd_sf"/>
</dbReference>
<evidence type="ECO:0000256" key="2">
    <source>
        <dbReference type="ARBA" id="ARBA00023015"/>
    </source>
</evidence>
<dbReference type="PANTHER" id="PTHR42756:SF1">
    <property type="entry name" value="TRANSCRIPTIONAL REPRESSOR OF EMRAB OPERON"/>
    <property type="match status" value="1"/>
</dbReference>
<gene>
    <name evidence="9" type="ORF">JFL75_19990</name>
</gene>
<sequence length="155" mass="17407">MDTKNLDSLCIGELASVLYRQYQAFINREMKEYGVNSSEFLYLIRIPDSGTVNQTYLAETVFCDNAIVSRSIQSLADKKLVARERSGEDKRAVMVSLTPAGRKAKQAGLEKRDLWKKTVMYDLSEKNSVTLIRTLKKMASRALSAAEDGNTKAEE</sequence>
<keyword evidence="10" id="KW-1185">Reference proteome</keyword>
<evidence type="ECO:0000256" key="5">
    <source>
        <dbReference type="ARBA" id="ARBA00046337"/>
    </source>
</evidence>
<protein>
    <recommendedName>
        <fullName evidence="6">HTH-type transcriptional regulator SarZ</fullName>
    </recommendedName>
    <alternativeName>
        <fullName evidence="7">Staphylococcal accessory regulator Z</fullName>
    </alternativeName>
</protein>
<dbReference type="KEGG" id="bhc:JFL75_19990"/>
<dbReference type="SUPFAM" id="SSF46785">
    <property type="entry name" value="Winged helix' DNA-binding domain"/>
    <property type="match status" value="1"/>
</dbReference>
<comment type="subcellular location">
    <subcellularLocation>
        <location evidence="1">Cytoplasm</location>
    </subcellularLocation>
</comment>
<dbReference type="Proteomes" id="UP000595917">
    <property type="component" value="Chromosome"/>
</dbReference>
<evidence type="ECO:0000313" key="10">
    <source>
        <dbReference type="Proteomes" id="UP000595917"/>
    </source>
</evidence>
<organism evidence="9 10">
    <name type="scientific">Breznakiella homolactica</name>
    <dbReference type="NCBI Taxonomy" id="2798577"/>
    <lineage>
        <taxon>Bacteria</taxon>
        <taxon>Pseudomonadati</taxon>
        <taxon>Spirochaetota</taxon>
        <taxon>Spirochaetia</taxon>
        <taxon>Spirochaetales</taxon>
        <taxon>Breznakiellaceae</taxon>
        <taxon>Breznakiella</taxon>
    </lineage>
</organism>
<comment type="similarity">
    <text evidence="5">Belongs to the SarZ family.</text>
</comment>
<dbReference type="AlphaFoldDB" id="A0A7T8BA57"/>
<dbReference type="InterPro" id="IPR036390">
    <property type="entry name" value="WH_DNA-bd_sf"/>
</dbReference>
<dbReference type="PANTHER" id="PTHR42756">
    <property type="entry name" value="TRANSCRIPTIONAL REGULATOR, MARR"/>
    <property type="match status" value="1"/>
</dbReference>
<dbReference type="RefSeq" id="WP_215626487.1">
    <property type="nucleotide sequence ID" value="NZ_CP067089.2"/>
</dbReference>
<evidence type="ECO:0000256" key="7">
    <source>
        <dbReference type="ARBA" id="ARBA00047207"/>
    </source>
</evidence>
<dbReference type="GO" id="GO:0003677">
    <property type="term" value="F:DNA binding"/>
    <property type="evidence" value="ECO:0007669"/>
    <property type="project" value="UniProtKB-KW"/>
</dbReference>
<evidence type="ECO:0000313" key="9">
    <source>
        <dbReference type="EMBL" id="QQO09182.1"/>
    </source>
</evidence>
<evidence type="ECO:0000256" key="4">
    <source>
        <dbReference type="ARBA" id="ARBA00023163"/>
    </source>
</evidence>
<keyword evidence="3" id="KW-0238">DNA-binding</keyword>
<dbReference type="Gene3D" id="1.10.10.10">
    <property type="entry name" value="Winged helix-like DNA-binding domain superfamily/Winged helix DNA-binding domain"/>
    <property type="match status" value="1"/>
</dbReference>
<keyword evidence="4" id="KW-0804">Transcription</keyword>
<proteinExistence type="inferred from homology"/>
<dbReference type="PROSITE" id="PS50995">
    <property type="entry name" value="HTH_MARR_2"/>
    <property type="match status" value="1"/>
</dbReference>
<name>A0A7T8BA57_9SPIR</name>
<dbReference type="GO" id="GO:0003700">
    <property type="term" value="F:DNA-binding transcription factor activity"/>
    <property type="evidence" value="ECO:0007669"/>
    <property type="project" value="InterPro"/>
</dbReference>
<dbReference type="Pfam" id="PF22381">
    <property type="entry name" value="Staph_reg_Sar_Rot"/>
    <property type="match status" value="1"/>
</dbReference>
<dbReference type="EMBL" id="CP067089">
    <property type="protein sequence ID" value="QQO09182.1"/>
    <property type="molecule type" value="Genomic_DNA"/>
</dbReference>
<feature type="domain" description="HTH marR-type" evidence="8">
    <location>
        <begin position="11"/>
        <end position="140"/>
    </location>
</feature>
<evidence type="ECO:0000259" key="8">
    <source>
        <dbReference type="PROSITE" id="PS50995"/>
    </source>
</evidence>
<dbReference type="InterPro" id="IPR055166">
    <property type="entry name" value="Transc_reg_Sar_Rot_HTH"/>
</dbReference>
<dbReference type="InterPro" id="IPR000835">
    <property type="entry name" value="HTH_MarR-typ"/>
</dbReference>
<evidence type="ECO:0000256" key="1">
    <source>
        <dbReference type="ARBA" id="ARBA00004496"/>
    </source>
</evidence>